<dbReference type="AlphaFoldDB" id="A0A7T7XQC9"/>
<sequence length="121" mass="14170">MASYSIGDVERLVGAKVHVIRYWEKEIPLIQPRKDGFGRRTYSSRDVRILLRLKHLLHVRRFTLEGAREQLLREMSGQDQNIRAEIEALRSSLMDLFFLIRKSAESLEEPAVMQKTRTSDD</sequence>
<feature type="domain" description="HTH merR-type" evidence="2">
    <location>
        <begin position="3"/>
        <end position="73"/>
    </location>
</feature>
<dbReference type="SUPFAM" id="SSF46955">
    <property type="entry name" value="Putative DNA-binding domain"/>
    <property type="match status" value="1"/>
</dbReference>
<dbReference type="InterPro" id="IPR047057">
    <property type="entry name" value="MerR_fam"/>
</dbReference>
<accession>A0A7T7XQC9</accession>
<keyword evidence="4" id="KW-1185">Reference proteome</keyword>
<dbReference type="Pfam" id="PF13411">
    <property type="entry name" value="MerR_1"/>
    <property type="match status" value="1"/>
</dbReference>
<protein>
    <submittedName>
        <fullName evidence="3">MerR family transcriptional regulator</fullName>
    </submittedName>
</protein>
<dbReference type="InterPro" id="IPR000551">
    <property type="entry name" value="MerR-type_HTH_dom"/>
</dbReference>
<dbReference type="Proteomes" id="UP000595917">
    <property type="component" value="Chromosome"/>
</dbReference>
<proteinExistence type="predicted"/>
<dbReference type="PROSITE" id="PS50937">
    <property type="entry name" value="HTH_MERR_2"/>
    <property type="match status" value="1"/>
</dbReference>
<dbReference type="RefSeq" id="WP_215627846.1">
    <property type="nucleotide sequence ID" value="NZ_CP067089.2"/>
</dbReference>
<dbReference type="Gene3D" id="1.10.1660.10">
    <property type="match status" value="1"/>
</dbReference>
<dbReference type="SMART" id="SM00422">
    <property type="entry name" value="HTH_MERR"/>
    <property type="match status" value="1"/>
</dbReference>
<dbReference type="GO" id="GO:0003677">
    <property type="term" value="F:DNA binding"/>
    <property type="evidence" value="ECO:0007669"/>
    <property type="project" value="UniProtKB-KW"/>
</dbReference>
<evidence type="ECO:0000256" key="1">
    <source>
        <dbReference type="ARBA" id="ARBA00023125"/>
    </source>
</evidence>
<name>A0A7T7XQC9_9SPIR</name>
<dbReference type="InterPro" id="IPR009061">
    <property type="entry name" value="DNA-bd_dom_put_sf"/>
</dbReference>
<reference evidence="3" key="1">
    <citation type="submission" date="2021-01" db="EMBL/GenBank/DDBJ databases">
        <title>Description of Breznakiella homolactica.</title>
        <authorList>
            <person name="Song Y."/>
            <person name="Brune A."/>
        </authorList>
    </citation>
    <scope>NUCLEOTIDE SEQUENCE</scope>
    <source>
        <strain evidence="3">RmG30</strain>
    </source>
</reference>
<evidence type="ECO:0000259" key="2">
    <source>
        <dbReference type="PROSITE" id="PS50937"/>
    </source>
</evidence>
<dbReference type="KEGG" id="bhc:JFL75_06400"/>
<keyword evidence="1" id="KW-0238">DNA-binding</keyword>
<dbReference type="PANTHER" id="PTHR30204:SF15">
    <property type="entry name" value="BLL5018 PROTEIN"/>
    <property type="match status" value="1"/>
</dbReference>
<gene>
    <name evidence="3" type="ORF">JFL75_06400</name>
</gene>
<evidence type="ECO:0000313" key="3">
    <source>
        <dbReference type="EMBL" id="QQO10541.1"/>
    </source>
</evidence>
<organism evidence="3 4">
    <name type="scientific">Breznakiella homolactica</name>
    <dbReference type="NCBI Taxonomy" id="2798577"/>
    <lineage>
        <taxon>Bacteria</taxon>
        <taxon>Pseudomonadati</taxon>
        <taxon>Spirochaetota</taxon>
        <taxon>Spirochaetia</taxon>
        <taxon>Spirochaetales</taxon>
        <taxon>Breznakiellaceae</taxon>
        <taxon>Breznakiella</taxon>
    </lineage>
</organism>
<dbReference type="PANTHER" id="PTHR30204">
    <property type="entry name" value="REDOX-CYCLING DRUG-SENSING TRANSCRIPTIONAL ACTIVATOR SOXR"/>
    <property type="match status" value="1"/>
</dbReference>
<evidence type="ECO:0000313" key="4">
    <source>
        <dbReference type="Proteomes" id="UP000595917"/>
    </source>
</evidence>
<dbReference type="EMBL" id="CP067089">
    <property type="protein sequence ID" value="QQO10541.1"/>
    <property type="molecule type" value="Genomic_DNA"/>
</dbReference>
<dbReference type="GO" id="GO:0003700">
    <property type="term" value="F:DNA-binding transcription factor activity"/>
    <property type="evidence" value="ECO:0007669"/>
    <property type="project" value="InterPro"/>
</dbReference>